<dbReference type="PANTHER" id="PTHR33337:SF8">
    <property type="entry name" value="CENP-V_GFA DOMAIN-CONTAINING PROTEIN"/>
    <property type="match status" value="1"/>
</dbReference>
<keyword evidence="7" id="KW-1185">Reference proteome</keyword>
<dbReference type="Gene3D" id="3.90.1590.10">
    <property type="entry name" value="glutathione-dependent formaldehyde- activating enzyme (gfa)"/>
    <property type="match status" value="1"/>
</dbReference>
<sequence>MTSPTAQKPKQDFPFAGLATDGWSTETEATATCFCGAIQLAFATTVPGLVTSFVCHCSDCHKITASVFASNFSVLDTHVRFLRGESNLKTFSQKTTIKRGHQMTNHFCGTCGTLMYRVGEGFPGVKIMRIGTVDDFAVMEGALRPREELFVERKVGWLGDWGVEGVVGVRGMGERLEREAAEGA</sequence>
<keyword evidence="3" id="KW-0862">Zinc</keyword>
<dbReference type="PROSITE" id="PS51891">
    <property type="entry name" value="CENP_V_GFA"/>
    <property type="match status" value="1"/>
</dbReference>
<accession>A0A6A5U6E2</accession>
<evidence type="ECO:0000256" key="2">
    <source>
        <dbReference type="ARBA" id="ARBA00022723"/>
    </source>
</evidence>
<dbReference type="InterPro" id="IPR011057">
    <property type="entry name" value="Mss4-like_sf"/>
</dbReference>
<gene>
    <name evidence="6" type="ORF">CC80DRAFT_590530</name>
</gene>
<keyword evidence="4" id="KW-0456">Lyase</keyword>
<dbReference type="SUPFAM" id="SSF51316">
    <property type="entry name" value="Mss4-like"/>
    <property type="match status" value="1"/>
</dbReference>
<dbReference type="GO" id="GO:0046872">
    <property type="term" value="F:metal ion binding"/>
    <property type="evidence" value="ECO:0007669"/>
    <property type="project" value="UniProtKB-KW"/>
</dbReference>
<evidence type="ECO:0000313" key="6">
    <source>
        <dbReference type="EMBL" id="KAF1960244.1"/>
    </source>
</evidence>
<dbReference type="PANTHER" id="PTHR33337">
    <property type="entry name" value="GFA DOMAIN-CONTAINING PROTEIN"/>
    <property type="match status" value="1"/>
</dbReference>
<keyword evidence="2" id="KW-0479">Metal-binding</keyword>
<dbReference type="OrthoDB" id="428768at2759"/>
<evidence type="ECO:0000256" key="3">
    <source>
        <dbReference type="ARBA" id="ARBA00022833"/>
    </source>
</evidence>
<reference evidence="6" key="1">
    <citation type="journal article" date="2020" name="Stud. Mycol.">
        <title>101 Dothideomycetes genomes: a test case for predicting lifestyles and emergence of pathogens.</title>
        <authorList>
            <person name="Haridas S."/>
            <person name="Albert R."/>
            <person name="Binder M."/>
            <person name="Bloem J."/>
            <person name="Labutti K."/>
            <person name="Salamov A."/>
            <person name="Andreopoulos B."/>
            <person name="Baker S."/>
            <person name="Barry K."/>
            <person name="Bills G."/>
            <person name="Bluhm B."/>
            <person name="Cannon C."/>
            <person name="Castanera R."/>
            <person name="Culley D."/>
            <person name="Daum C."/>
            <person name="Ezra D."/>
            <person name="Gonzalez J."/>
            <person name="Henrissat B."/>
            <person name="Kuo A."/>
            <person name="Liang C."/>
            <person name="Lipzen A."/>
            <person name="Lutzoni F."/>
            <person name="Magnuson J."/>
            <person name="Mondo S."/>
            <person name="Nolan M."/>
            <person name="Ohm R."/>
            <person name="Pangilinan J."/>
            <person name="Park H.-J."/>
            <person name="Ramirez L."/>
            <person name="Alfaro M."/>
            <person name="Sun H."/>
            <person name="Tritt A."/>
            <person name="Yoshinaga Y."/>
            <person name="Zwiers L.-H."/>
            <person name="Turgeon B."/>
            <person name="Goodwin S."/>
            <person name="Spatafora J."/>
            <person name="Crous P."/>
            <person name="Grigoriev I."/>
        </authorList>
    </citation>
    <scope>NUCLEOTIDE SEQUENCE</scope>
    <source>
        <strain evidence="6">CBS 675.92</strain>
    </source>
</reference>
<dbReference type="EMBL" id="ML976983">
    <property type="protein sequence ID" value="KAF1960244.1"/>
    <property type="molecule type" value="Genomic_DNA"/>
</dbReference>
<evidence type="ECO:0000256" key="1">
    <source>
        <dbReference type="ARBA" id="ARBA00005495"/>
    </source>
</evidence>
<dbReference type="Proteomes" id="UP000800035">
    <property type="component" value="Unassembled WGS sequence"/>
</dbReference>
<dbReference type="GO" id="GO:0016846">
    <property type="term" value="F:carbon-sulfur lyase activity"/>
    <property type="evidence" value="ECO:0007669"/>
    <property type="project" value="InterPro"/>
</dbReference>
<dbReference type="InterPro" id="IPR006913">
    <property type="entry name" value="CENP-V/GFA"/>
</dbReference>
<dbReference type="AlphaFoldDB" id="A0A6A5U6E2"/>
<protein>
    <recommendedName>
        <fullName evidence="5">CENP-V/GFA domain-containing protein</fullName>
    </recommendedName>
</protein>
<organism evidence="6 7">
    <name type="scientific">Byssothecium circinans</name>
    <dbReference type="NCBI Taxonomy" id="147558"/>
    <lineage>
        <taxon>Eukaryota</taxon>
        <taxon>Fungi</taxon>
        <taxon>Dikarya</taxon>
        <taxon>Ascomycota</taxon>
        <taxon>Pezizomycotina</taxon>
        <taxon>Dothideomycetes</taxon>
        <taxon>Pleosporomycetidae</taxon>
        <taxon>Pleosporales</taxon>
        <taxon>Massarineae</taxon>
        <taxon>Massarinaceae</taxon>
        <taxon>Byssothecium</taxon>
    </lineage>
</organism>
<comment type="similarity">
    <text evidence="1">Belongs to the Gfa family.</text>
</comment>
<name>A0A6A5U6E2_9PLEO</name>
<evidence type="ECO:0000313" key="7">
    <source>
        <dbReference type="Proteomes" id="UP000800035"/>
    </source>
</evidence>
<dbReference type="Pfam" id="PF04828">
    <property type="entry name" value="GFA"/>
    <property type="match status" value="1"/>
</dbReference>
<proteinExistence type="inferred from homology"/>
<evidence type="ECO:0000256" key="4">
    <source>
        <dbReference type="ARBA" id="ARBA00023239"/>
    </source>
</evidence>
<feature type="domain" description="CENP-V/GFA" evidence="5">
    <location>
        <begin position="29"/>
        <end position="147"/>
    </location>
</feature>
<evidence type="ECO:0000259" key="5">
    <source>
        <dbReference type="PROSITE" id="PS51891"/>
    </source>
</evidence>